<keyword evidence="4" id="KW-1185">Reference proteome</keyword>
<evidence type="ECO:0000259" key="2">
    <source>
        <dbReference type="Pfam" id="PF20059"/>
    </source>
</evidence>
<reference evidence="3 4" key="1">
    <citation type="submission" date="2017-10" db="EMBL/GenBank/DDBJ databases">
        <title>Sequencing the genomes of 1000 actinobacteria strains.</title>
        <authorList>
            <person name="Klenk H.-P."/>
        </authorList>
    </citation>
    <scope>NUCLEOTIDE SEQUENCE [LARGE SCALE GENOMIC DNA]</scope>
    <source>
        <strain evidence="3 4">DSM 15597</strain>
    </source>
</reference>
<accession>A0A2A9CQT5</accession>
<dbReference type="AlphaFoldDB" id="A0A2A9CQT5"/>
<organism evidence="3 4">
    <name type="scientific">Propionicimonas paludicola</name>
    <dbReference type="NCBI Taxonomy" id="185243"/>
    <lineage>
        <taxon>Bacteria</taxon>
        <taxon>Bacillati</taxon>
        <taxon>Actinomycetota</taxon>
        <taxon>Actinomycetes</taxon>
        <taxon>Propionibacteriales</taxon>
        <taxon>Nocardioidaceae</taxon>
        <taxon>Propionicimonas</taxon>
    </lineage>
</organism>
<keyword evidence="1" id="KW-1133">Transmembrane helix</keyword>
<dbReference type="Proteomes" id="UP000226079">
    <property type="component" value="Unassembled WGS sequence"/>
</dbReference>
<dbReference type="EMBL" id="PDJC01000001">
    <property type="protein sequence ID" value="PFG16551.1"/>
    <property type="molecule type" value="Genomic_DNA"/>
</dbReference>
<feature type="transmembrane region" description="Helical" evidence="1">
    <location>
        <begin position="29"/>
        <end position="53"/>
    </location>
</feature>
<keyword evidence="1" id="KW-0472">Membrane</keyword>
<protein>
    <recommendedName>
        <fullName evidence="2">DUF6458 domain-containing protein</fullName>
    </recommendedName>
</protein>
<dbReference type="Pfam" id="PF20059">
    <property type="entry name" value="DUF6458"/>
    <property type="match status" value="1"/>
</dbReference>
<name>A0A2A9CQT5_9ACTN</name>
<evidence type="ECO:0000313" key="3">
    <source>
        <dbReference type="EMBL" id="PFG16551.1"/>
    </source>
</evidence>
<comment type="caution">
    <text evidence="3">The sequence shown here is derived from an EMBL/GenBank/DDBJ whole genome shotgun (WGS) entry which is preliminary data.</text>
</comment>
<feature type="domain" description="DUF6458" evidence="2">
    <location>
        <begin position="6"/>
        <end position="59"/>
    </location>
</feature>
<dbReference type="RefSeq" id="WP_098460077.1">
    <property type="nucleotide sequence ID" value="NZ_PDJC01000001.1"/>
</dbReference>
<sequence>MSTTVGTGIALLAIGAVLGFAVRDAVPGVNLALTGYICMGAGALAIVLGLAMVGQARRRSYPNERDDL</sequence>
<evidence type="ECO:0000256" key="1">
    <source>
        <dbReference type="SAM" id="Phobius"/>
    </source>
</evidence>
<keyword evidence="1" id="KW-0812">Transmembrane</keyword>
<proteinExistence type="predicted"/>
<evidence type="ECO:0000313" key="4">
    <source>
        <dbReference type="Proteomes" id="UP000226079"/>
    </source>
</evidence>
<dbReference type="InterPro" id="IPR045597">
    <property type="entry name" value="DUF6458"/>
</dbReference>
<gene>
    <name evidence="3" type="ORF">ATK74_1098</name>
</gene>
<dbReference type="OrthoDB" id="4775046at2"/>